<evidence type="ECO:0000313" key="3">
    <source>
        <dbReference type="WBParaSite" id="Hba_04215"/>
    </source>
</evidence>
<keyword evidence="2" id="KW-1185">Reference proteome</keyword>
<name>A0A1I7WGZ7_HETBA</name>
<feature type="domain" description="Phlebovirus glycoprotein G2 fusion" evidence="1">
    <location>
        <begin position="261"/>
        <end position="373"/>
    </location>
</feature>
<organism evidence="2 3">
    <name type="scientific">Heterorhabditis bacteriophora</name>
    <name type="common">Entomopathogenic nematode worm</name>
    <dbReference type="NCBI Taxonomy" id="37862"/>
    <lineage>
        <taxon>Eukaryota</taxon>
        <taxon>Metazoa</taxon>
        <taxon>Ecdysozoa</taxon>
        <taxon>Nematoda</taxon>
        <taxon>Chromadorea</taxon>
        <taxon>Rhabditida</taxon>
        <taxon>Rhabditina</taxon>
        <taxon>Rhabditomorpha</taxon>
        <taxon>Strongyloidea</taxon>
        <taxon>Heterorhabditidae</taxon>
        <taxon>Heterorhabditis</taxon>
    </lineage>
</organism>
<accession>A0A1I7WGZ7</accession>
<protein>
    <submittedName>
        <fullName evidence="3">Phlebovirus_G2 domain-containing protein</fullName>
    </submittedName>
</protein>
<dbReference type="Pfam" id="PF07245">
    <property type="entry name" value="Phlebovirus_G2"/>
    <property type="match status" value="1"/>
</dbReference>
<evidence type="ECO:0000313" key="2">
    <source>
        <dbReference type="Proteomes" id="UP000095283"/>
    </source>
</evidence>
<dbReference type="Proteomes" id="UP000095283">
    <property type="component" value="Unplaced"/>
</dbReference>
<evidence type="ECO:0000259" key="1">
    <source>
        <dbReference type="Pfam" id="PF07245"/>
    </source>
</evidence>
<dbReference type="InterPro" id="IPR009878">
    <property type="entry name" value="Phlebovirus_G2_fusion"/>
</dbReference>
<reference evidence="3" key="1">
    <citation type="submission" date="2016-11" db="UniProtKB">
        <authorList>
            <consortium name="WormBaseParasite"/>
        </authorList>
    </citation>
    <scope>IDENTIFICATION</scope>
</reference>
<sequence length="379" mass="43214">MLRRVYHPQSTIDSCAETCSCPAWMQGTQHGLLQQIILTDCLHLTDECNVPSNTLVHTIQLFDLTKFRVISLNLIFNQTENASPPWFGSGEVTGITDYCTRFLCNTMGTRFCTTPHLKIAYIHTPTSQVPILVWSTNVITACSSILTIPRTFKYDLMVTCALADIKIRTTIFVFTGEELWEKKLSCETCNNLKCHYYLESHMLPVNQKNVLPYLMKENTHSVMKTYPIYEKYLSPDIDHLDMSSALRQYVCRNIDIYRQRGQIYKDSIMVTLRHNAEACILLQDHQQRPIGTMKIFAQPRFECIPTKGFTTRLVDLQIVSIQRCPGMGSCTKNACSALTEETKHIEFSAYNEFPGITRCQEACLWITCGYFCALAPASS</sequence>
<dbReference type="AlphaFoldDB" id="A0A1I7WGZ7"/>
<dbReference type="WBParaSite" id="Hba_04215">
    <property type="protein sequence ID" value="Hba_04215"/>
    <property type="gene ID" value="Hba_04215"/>
</dbReference>
<proteinExistence type="predicted"/>